<keyword evidence="2" id="KW-0238">DNA-binding</keyword>
<feature type="modified residue" description="4-aspartylphosphate" evidence="3">
    <location>
        <position position="57"/>
    </location>
</feature>
<evidence type="ECO:0000256" key="3">
    <source>
        <dbReference type="PROSITE-ProRule" id="PRU00169"/>
    </source>
</evidence>
<dbReference type="Proteomes" id="UP001595880">
    <property type="component" value="Unassembled WGS sequence"/>
</dbReference>
<name>A0ABV8VVZ5_9BACI</name>
<evidence type="ECO:0000256" key="1">
    <source>
        <dbReference type="ARBA" id="ARBA00022490"/>
    </source>
</evidence>
<reference evidence="6" key="1">
    <citation type="journal article" date="2019" name="Int. J. Syst. Evol. Microbiol.">
        <title>The Global Catalogue of Microorganisms (GCM) 10K type strain sequencing project: providing services to taxonomists for standard genome sequencing and annotation.</title>
        <authorList>
            <consortium name="The Broad Institute Genomics Platform"/>
            <consortium name="The Broad Institute Genome Sequencing Center for Infectious Disease"/>
            <person name="Wu L."/>
            <person name="Ma J."/>
        </authorList>
    </citation>
    <scope>NUCLEOTIDE SEQUENCE [LARGE SCALE GENOMIC DNA]</scope>
    <source>
        <strain evidence="6">KACC 14058</strain>
    </source>
</reference>
<comment type="caution">
    <text evidence="5">The sequence shown here is derived from an EMBL/GenBank/DDBJ whole genome shotgun (WGS) entry which is preliminary data.</text>
</comment>
<dbReference type="SMART" id="SM00448">
    <property type="entry name" value="REC"/>
    <property type="match status" value="1"/>
</dbReference>
<proteinExistence type="predicted"/>
<dbReference type="Gene3D" id="3.40.50.2300">
    <property type="match status" value="1"/>
</dbReference>
<dbReference type="CDD" id="cd17536">
    <property type="entry name" value="REC_YesN-like"/>
    <property type="match status" value="1"/>
</dbReference>
<dbReference type="Pfam" id="PF00072">
    <property type="entry name" value="Response_reg"/>
    <property type="match status" value="1"/>
</dbReference>
<dbReference type="PROSITE" id="PS50110">
    <property type="entry name" value="RESPONSE_REGULATORY"/>
    <property type="match status" value="1"/>
</dbReference>
<dbReference type="InterPro" id="IPR001789">
    <property type="entry name" value="Sig_transdc_resp-reg_receiver"/>
</dbReference>
<dbReference type="InterPro" id="IPR011006">
    <property type="entry name" value="CheY-like_superfamily"/>
</dbReference>
<protein>
    <submittedName>
        <fullName evidence="5">Response regulator</fullName>
    </submittedName>
</protein>
<keyword evidence="3" id="KW-0597">Phosphoprotein</keyword>
<evidence type="ECO:0000313" key="5">
    <source>
        <dbReference type="EMBL" id="MFC4388687.1"/>
    </source>
</evidence>
<dbReference type="InterPro" id="IPR051552">
    <property type="entry name" value="HptR"/>
</dbReference>
<evidence type="ECO:0000259" key="4">
    <source>
        <dbReference type="PROSITE" id="PS50110"/>
    </source>
</evidence>
<gene>
    <name evidence="5" type="ORF">ACFOZ1_12880</name>
</gene>
<keyword evidence="6" id="KW-1185">Reference proteome</keyword>
<dbReference type="EMBL" id="JBHSDV010000004">
    <property type="protein sequence ID" value="MFC4388687.1"/>
    <property type="molecule type" value="Genomic_DNA"/>
</dbReference>
<keyword evidence="1" id="KW-0963">Cytoplasm</keyword>
<evidence type="ECO:0000256" key="2">
    <source>
        <dbReference type="ARBA" id="ARBA00023125"/>
    </source>
</evidence>
<evidence type="ECO:0000313" key="6">
    <source>
        <dbReference type="Proteomes" id="UP001595880"/>
    </source>
</evidence>
<sequence length="307" mass="35962">MTKWKVLIADDEFIIREGIRDAVDWEKYNMEVIGEAEDGEEVVEIALKQEIDVLFIDLNMPIMNGIAAMKEIRKTLDCKIIIISGYDNFTYAQEAIRLQVEEYLLKPVNINELENVLINVKEELEEKEKQTNMIAHASTQIKKNYSSIRNHFFQDVFQGKVSEAELMEHLQFLKLPMHIPNYLITVKWEEDTLQKMLLEEKEWEVYYGKITSIIKVCVSDMDYLLFDQDRKWIKVLIWGEITEDIQLDIEKMVLESTGQTVHVLQSPTGNTYANLLEADKKAHDMISSYIQFSPLVKQAIAYIRKHY</sequence>
<dbReference type="PANTHER" id="PTHR42713:SF3">
    <property type="entry name" value="TRANSCRIPTIONAL REGULATORY PROTEIN HPTR"/>
    <property type="match status" value="1"/>
</dbReference>
<feature type="domain" description="Response regulatory" evidence="4">
    <location>
        <begin position="5"/>
        <end position="121"/>
    </location>
</feature>
<dbReference type="PANTHER" id="PTHR42713">
    <property type="entry name" value="HISTIDINE KINASE-RELATED"/>
    <property type="match status" value="1"/>
</dbReference>
<organism evidence="5 6">
    <name type="scientific">Gracilibacillus marinus</name>
    <dbReference type="NCBI Taxonomy" id="630535"/>
    <lineage>
        <taxon>Bacteria</taxon>
        <taxon>Bacillati</taxon>
        <taxon>Bacillota</taxon>
        <taxon>Bacilli</taxon>
        <taxon>Bacillales</taxon>
        <taxon>Bacillaceae</taxon>
        <taxon>Gracilibacillus</taxon>
    </lineage>
</organism>
<dbReference type="RefSeq" id="WP_390199906.1">
    <property type="nucleotide sequence ID" value="NZ_JBHSDV010000004.1"/>
</dbReference>
<dbReference type="SUPFAM" id="SSF52172">
    <property type="entry name" value="CheY-like"/>
    <property type="match status" value="1"/>
</dbReference>
<accession>A0ABV8VVZ5</accession>